<dbReference type="GO" id="GO:0017111">
    <property type="term" value="F:ribonucleoside triphosphate phosphatase activity"/>
    <property type="evidence" value="ECO:0007669"/>
    <property type="project" value="InterPro"/>
</dbReference>
<keyword evidence="3 10" id="KW-0479">Metal-binding</keyword>
<comment type="catalytic activity">
    <reaction evidence="9 10">
        <text>XTP + H2O = XMP + diphosphate + H(+)</text>
        <dbReference type="Rhea" id="RHEA:28610"/>
        <dbReference type="ChEBI" id="CHEBI:15377"/>
        <dbReference type="ChEBI" id="CHEBI:15378"/>
        <dbReference type="ChEBI" id="CHEBI:33019"/>
        <dbReference type="ChEBI" id="CHEBI:57464"/>
        <dbReference type="ChEBI" id="CHEBI:61314"/>
        <dbReference type="EC" id="3.6.1.66"/>
    </reaction>
</comment>
<dbReference type="GO" id="GO:0035870">
    <property type="term" value="F:dITP diphosphatase activity"/>
    <property type="evidence" value="ECO:0007669"/>
    <property type="project" value="UniProtKB-UniRule"/>
</dbReference>
<dbReference type="FunFam" id="3.90.950.10:FF:000001">
    <property type="entry name" value="dITP/XTP pyrophosphatase"/>
    <property type="match status" value="1"/>
</dbReference>
<dbReference type="NCBIfam" id="NF011397">
    <property type="entry name" value="PRK14822.1"/>
    <property type="match status" value="1"/>
</dbReference>
<protein>
    <recommendedName>
        <fullName evidence="10">dITP/XTP pyrophosphatase</fullName>
        <ecNumber evidence="10">3.6.1.66</ecNumber>
    </recommendedName>
    <alternativeName>
        <fullName evidence="10">Non-canonical purine NTP pyrophosphatase</fullName>
    </alternativeName>
    <alternativeName>
        <fullName evidence="10">Non-standard purine NTP pyrophosphatase</fullName>
    </alternativeName>
    <alternativeName>
        <fullName evidence="10">Nucleoside-triphosphate diphosphatase</fullName>
    </alternativeName>
    <alternativeName>
        <fullName evidence="10">Nucleoside-triphosphate pyrophosphatase</fullName>
        <shortName evidence="10">NTPase</shortName>
    </alternativeName>
</protein>
<dbReference type="EMBL" id="CP162551">
    <property type="protein sequence ID" value="XDI36136.1"/>
    <property type="molecule type" value="Genomic_DNA"/>
</dbReference>
<evidence type="ECO:0000256" key="6">
    <source>
        <dbReference type="ARBA" id="ARBA00022842"/>
    </source>
</evidence>
<dbReference type="Pfam" id="PF01725">
    <property type="entry name" value="Ham1p_like"/>
    <property type="match status" value="1"/>
</dbReference>
<dbReference type="GO" id="GO:0036220">
    <property type="term" value="F:ITP diphosphatase activity"/>
    <property type="evidence" value="ECO:0007669"/>
    <property type="project" value="UniProtKB-UniRule"/>
</dbReference>
<name>A0AB39BRY4_9BACI</name>
<dbReference type="CDD" id="cd00515">
    <property type="entry name" value="HAM1"/>
    <property type="match status" value="1"/>
</dbReference>
<sequence>MSKQIIIATKNKGKVREFEQMFAKDGYKVKSLLDYKDIPDIEETGETFAENASIKAETLAKALNEVVIADDSGLVVDALDGRPGVYSARYAGLTKSDAANNEKVLKEMQDIPSEDRTARFVCAIAVASPQENTFIVEGTCEGVIAREPVGTNGFGYDPIMFLPAFDKTMAQLTANEKNGISHRAKALQQLISKWK</sequence>
<comment type="catalytic activity">
    <reaction evidence="10">
        <text>ITP + H2O = IMP + diphosphate + H(+)</text>
        <dbReference type="Rhea" id="RHEA:29399"/>
        <dbReference type="ChEBI" id="CHEBI:15377"/>
        <dbReference type="ChEBI" id="CHEBI:15378"/>
        <dbReference type="ChEBI" id="CHEBI:33019"/>
        <dbReference type="ChEBI" id="CHEBI:58053"/>
        <dbReference type="ChEBI" id="CHEBI:61402"/>
        <dbReference type="EC" id="3.6.1.66"/>
    </reaction>
</comment>
<feature type="binding site" evidence="10">
    <location>
        <begin position="9"/>
        <end position="14"/>
    </location>
    <ligand>
        <name>substrate</name>
    </ligand>
</feature>
<evidence type="ECO:0000256" key="4">
    <source>
        <dbReference type="ARBA" id="ARBA00022741"/>
    </source>
</evidence>
<evidence type="ECO:0000256" key="8">
    <source>
        <dbReference type="ARBA" id="ARBA00051875"/>
    </source>
</evidence>
<comment type="cofactor">
    <cofactor evidence="10">
        <name>Mg(2+)</name>
        <dbReference type="ChEBI" id="CHEBI:18420"/>
    </cofactor>
    <text evidence="10">Binds 1 Mg(2+) ion per subunit.</text>
</comment>
<evidence type="ECO:0000256" key="1">
    <source>
        <dbReference type="ARBA" id="ARBA00008023"/>
    </source>
</evidence>
<dbReference type="HAMAP" id="MF_01405">
    <property type="entry name" value="Non_canon_purine_NTPase"/>
    <property type="match status" value="1"/>
</dbReference>
<evidence type="ECO:0000256" key="5">
    <source>
        <dbReference type="ARBA" id="ARBA00022801"/>
    </source>
</evidence>
<keyword evidence="5 10" id="KW-0378">Hydrolase</keyword>
<dbReference type="InterPro" id="IPR020922">
    <property type="entry name" value="dITP/XTP_pyrophosphatase"/>
</dbReference>
<evidence type="ECO:0000256" key="11">
    <source>
        <dbReference type="RuleBase" id="RU003781"/>
    </source>
</evidence>
<dbReference type="InterPro" id="IPR029001">
    <property type="entry name" value="ITPase-like_fam"/>
</dbReference>
<accession>A0AB39BRY4</accession>
<keyword evidence="6 10" id="KW-0460">Magnesium</keyword>
<feature type="binding site" evidence="10">
    <location>
        <position position="71"/>
    </location>
    <ligand>
        <name>Mg(2+)</name>
        <dbReference type="ChEBI" id="CHEBI:18420"/>
    </ligand>
</feature>
<dbReference type="GO" id="GO:0036222">
    <property type="term" value="F:XTP diphosphatase activity"/>
    <property type="evidence" value="ECO:0007669"/>
    <property type="project" value="UniProtKB-UniRule"/>
</dbReference>
<keyword evidence="4 10" id="KW-0547">Nucleotide-binding</keyword>
<dbReference type="NCBIfam" id="TIGR00042">
    <property type="entry name" value="RdgB/HAM1 family non-canonical purine NTP pyrophosphatase"/>
    <property type="match status" value="1"/>
</dbReference>
<evidence type="ECO:0000256" key="9">
    <source>
        <dbReference type="ARBA" id="ARBA00052017"/>
    </source>
</evidence>
<feature type="binding site" evidence="10">
    <location>
        <position position="177"/>
    </location>
    <ligand>
        <name>substrate</name>
    </ligand>
</feature>
<keyword evidence="7 10" id="KW-0546">Nucleotide metabolism</keyword>
<feature type="binding site" evidence="10">
    <location>
        <begin position="154"/>
        <end position="157"/>
    </location>
    <ligand>
        <name>substrate</name>
    </ligand>
</feature>
<feature type="active site" description="Proton acceptor" evidence="10">
    <location>
        <position position="71"/>
    </location>
</feature>
<comment type="function">
    <text evidence="10">Pyrophosphatase that catalyzes the hydrolysis of nucleoside triphosphates to their monophosphate derivatives, with a high preference for the non-canonical purine nucleotides XTP (xanthosine triphosphate), dITP (deoxyinosine triphosphate) and ITP. Seems to function as a house-cleaning enzyme that removes non-canonical purine nucleotides from the nucleotide pool, thus preventing their incorporation into DNA/RNA and avoiding chromosomal lesions.</text>
</comment>
<dbReference type="GO" id="GO:0009117">
    <property type="term" value="P:nucleotide metabolic process"/>
    <property type="evidence" value="ECO:0007669"/>
    <property type="project" value="UniProtKB-KW"/>
</dbReference>
<dbReference type="GO" id="GO:0000166">
    <property type="term" value="F:nucleotide binding"/>
    <property type="evidence" value="ECO:0007669"/>
    <property type="project" value="UniProtKB-KW"/>
</dbReference>
<dbReference type="PANTHER" id="PTHR11067">
    <property type="entry name" value="INOSINE TRIPHOSPHATE PYROPHOSPHATASE/HAM1 PROTEIN"/>
    <property type="match status" value="1"/>
</dbReference>
<dbReference type="PANTHER" id="PTHR11067:SF9">
    <property type="entry name" value="INOSINE TRIPHOSPHATE PYROPHOSPHATASE"/>
    <property type="match status" value="1"/>
</dbReference>
<dbReference type="GO" id="GO:0009146">
    <property type="term" value="P:purine nucleoside triphosphate catabolic process"/>
    <property type="evidence" value="ECO:0007669"/>
    <property type="project" value="UniProtKB-UniRule"/>
</dbReference>
<evidence type="ECO:0000256" key="10">
    <source>
        <dbReference type="HAMAP-Rule" id="MF_01405"/>
    </source>
</evidence>
<evidence type="ECO:0000256" key="2">
    <source>
        <dbReference type="ARBA" id="ARBA00011738"/>
    </source>
</evidence>
<dbReference type="GO" id="GO:0005829">
    <property type="term" value="C:cytosol"/>
    <property type="evidence" value="ECO:0007669"/>
    <property type="project" value="TreeGrafter"/>
</dbReference>
<reference evidence="12" key="1">
    <citation type="submission" date="2024-07" db="EMBL/GenBank/DDBJ databases">
        <title>Identification and characteristics of an arsenic-resistant bacterial isolate, which belongs to a novel species.</title>
        <authorList>
            <person name="Juszczyk A."/>
            <person name="Kowalczyk A."/>
            <person name="Was K."/>
            <person name="Kosowicz W."/>
            <person name="Budzyn A."/>
            <person name="Latowski D."/>
        </authorList>
    </citation>
    <scope>NUCLEOTIDE SEQUENCE</scope>
    <source>
        <strain evidence="12">As8PL</strain>
    </source>
</reference>
<dbReference type="RefSeq" id="WP_368503613.1">
    <property type="nucleotide sequence ID" value="NZ_CP162551.1"/>
</dbReference>
<comment type="catalytic activity">
    <reaction evidence="8 10">
        <text>dITP + H2O = dIMP + diphosphate + H(+)</text>
        <dbReference type="Rhea" id="RHEA:28342"/>
        <dbReference type="ChEBI" id="CHEBI:15377"/>
        <dbReference type="ChEBI" id="CHEBI:15378"/>
        <dbReference type="ChEBI" id="CHEBI:33019"/>
        <dbReference type="ChEBI" id="CHEBI:61194"/>
        <dbReference type="ChEBI" id="CHEBI:61382"/>
        <dbReference type="EC" id="3.6.1.66"/>
    </reaction>
</comment>
<gene>
    <name evidence="12" type="ORF">AB3N04_15705</name>
</gene>
<comment type="similarity">
    <text evidence="1 10 11">Belongs to the HAM1 NTPase family.</text>
</comment>
<evidence type="ECO:0000256" key="3">
    <source>
        <dbReference type="ARBA" id="ARBA00022723"/>
    </source>
</evidence>
<proteinExistence type="inferred from homology"/>
<dbReference type="SUPFAM" id="SSF52972">
    <property type="entry name" value="ITPase-like"/>
    <property type="match status" value="1"/>
</dbReference>
<feature type="binding site" evidence="10">
    <location>
        <position position="42"/>
    </location>
    <ligand>
        <name>Mg(2+)</name>
        <dbReference type="ChEBI" id="CHEBI:18420"/>
    </ligand>
</feature>
<dbReference type="InterPro" id="IPR002637">
    <property type="entry name" value="RdgB/HAM1"/>
</dbReference>
<dbReference type="GO" id="GO:0046872">
    <property type="term" value="F:metal ion binding"/>
    <property type="evidence" value="ECO:0007669"/>
    <property type="project" value="UniProtKB-KW"/>
</dbReference>
<dbReference type="AlphaFoldDB" id="A0AB39BRY4"/>
<dbReference type="EC" id="3.6.1.66" evidence="10"/>
<evidence type="ECO:0000256" key="7">
    <source>
        <dbReference type="ARBA" id="ARBA00023080"/>
    </source>
</evidence>
<organism evidence="12">
    <name type="scientific">Alkalihalophilus sp. As8PL</name>
    <dbReference type="NCBI Taxonomy" id="3237103"/>
    <lineage>
        <taxon>Bacteria</taxon>
        <taxon>Bacillati</taxon>
        <taxon>Bacillota</taxon>
        <taxon>Bacilli</taxon>
        <taxon>Bacillales</taxon>
        <taxon>Bacillaceae</taxon>
        <taxon>Alkalihalophilus</taxon>
    </lineage>
</organism>
<feature type="binding site" evidence="10">
    <location>
        <position position="72"/>
    </location>
    <ligand>
        <name>substrate</name>
    </ligand>
</feature>
<dbReference type="Gene3D" id="3.90.950.10">
    <property type="match status" value="1"/>
</dbReference>
<feature type="binding site" evidence="10">
    <location>
        <begin position="182"/>
        <end position="183"/>
    </location>
    <ligand>
        <name>substrate</name>
    </ligand>
</feature>
<comment type="subunit">
    <text evidence="2 10">Homodimer.</text>
</comment>
<evidence type="ECO:0000313" key="12">
    <source>
        <dbReference type="EMBL" id="XDI36136.1"/>
    </source>
</evidence>